<dbReference type="Proteomes" id="UP001165079">
    <property type="component" value="Unassembled WGS sequence"/>
</dbReference>
<reference evidence="5" key="1">
    <citation type="submission" date="2023-03" db="EMBL/GenBank/DDBJ databases">
        <title>Actinorhabdospora filicis NBRC 111898.</title>
        <authorList>
            <person name="Ichikawa N."/>
            <person name="Sato H."/>
            <person name="Tonouchi N."/>
        </authorList>
    </citation>
    <scope>NUCLEOTIDE SEQUENCE</scope>
    <source>
        <strain evidence="5">NBRC 111898</strain>
    </source>
</reference>
<dbReference type="Gene3D" id="1.10.10.10">
    <property type="entry name" value="Winged helix-like DNA-binding domain superfamily/Winged helix DNA-binding domain"/>
    <property type="match status" value="1"/>
</dbReference>
<evidence type="ECO:0000313" key="5">
    <source>
        <dbReference type="EMBL" id="GLZ79627.1"/>
    </source>
</evidence>
<keyword evidence="1" id="KW-0805">Transcription regulation</keyword>
<dbReference type="AlphaFoldDB" id="A0A9W6W4T8"/>
<dbReference type="GO" id="GO:0003677">
    <property type="term" value="F:DNA binding"/>
    <property type="evidence" value="ECO:0007669"/>
    <property type="project" value="UniProtKB-KW"/>
</dbReference>
<keyword evidence="3" id="KW-0804">Transcription</keyword>
<dbReference type="InterPro" id="IPR036390">
    <property type="entry name" value="WH_DNA-bd_sf"/>
</dbReference>
<name>A0A9W6W4T8_9ACTN</name>
<proteinExistence type="predicted"/>
<dbReference type="InterPro" id="IPR002577">
    <property type="entry name" value="HTH_HxlR"/>
</dbReference>
<gene>
    <name evidence="5" type="ORF">Afil01_44340</name>
</gene>
<dbReference type="Pfam" id="PF01638">
    <property type="entry name" value="HxlR"/>
    <property type="match status" value="1"/>
</dbReference>
<sequence>MRQMSFADMHCSLARSLEVMGDWWTPLIVRDVYLGVDRFQDLADDLGISRNLLTARLTALVDNGILTRVPYSERPPRHRYALTEAGEELVSVLIALTAWGDRWRAPAEGPPIRFEHHGHEVRPQVSCGECGEALEPAGITPKPGPGGRAAPGTMVVARRLAERAGHRPH</sequence>
<dbReference type="SUPFAM" id="SSF46785">
    <property type="entry name" value="Winged helix' DNA-binding domain"/>
    <property type="match status" value="1"/>
</dbReference>
<organism evidence="5 6">
    <name type="scientific">Actinorhabdospora filicis</name>
    <dbReference type="NCBI Taxonomy" id="1785913"/>
    <lineage>
        <taxon>Bacteria</taxon>
        <taxon>Bacillati</taxon>
        <taxon>Actinomycetota</taxon>
        <taxon>Actinomycetes</taxon>
        <taxon>Micromonosporales</taxon>
        <taxon>Micromonosporaceae</taxon>
        <taxon>Actinorhabdospora</taxon>
    </lineage>
</organism>
<dbReference type="EMBL" id="BSTX01000003">
    <property type="protein sequence ID" value="GLZ79627.1"/>
    <property type="molecule type" value="Genomic_DNA"/>
</dbReference>
<accession>A0A9W6W4T8</accession>
<protein>
    <submittedName>
        <fullName evidence="5">HxlR family transcriptional regulator</fullName>
    </submittedName>
</protein>
<dbReference type="PANTHER" id="PTHR33204:SF18">
    <property type="entry name" value="TRANSCRIPTIONAL REGULATORY PROTEIN"/>
    <property type="match status" value="1"/>
</dbReference>
<evidence type="ECO:0000256" key="1">
    <source>
        <dbReference type="ARBA" id="ARBA00023015"/>
    </source>
</evidence>
<feature type="domain" description="HTH hxlR-type" evidence="4">
    <location>
        <begin position="11"/>
        <end position="108"/>
    </location>
</feature>
<dbReference type="PANTHER" id="PTHR33204">
    <property type="entry name" value="TRANSCRIPTIONAL REGULATOR, MARR FAMILY"/>
    <property type="match status" value="1"/>
</dbReference>
<comment type="caution">
    <text evidence="5">The sequence shown here is derived from an EMBL/GenBank/DDBJ whole genome shotgun (WGS) entry which is preliminary data.</text>
</comment>
<evidence type="ECO:0000259" key="4">
    <source>
        <dbReference type="PROSITE" id="PS51118"/>
    </source>
</evidence>
<evidence type="ECO:0000256" key="3">
    <source>
        <dbReference type="ARBA" id="ARBA00023163"/>
    </source>
</evidence>
<evidence type="ECO:0000313" key="6">
    <source>
        <dbReference type="Proteomes" id="UP001165079"/>
    </source>
</evidence>
<evidence type="ECO:0000256" key="2">
    <source>
        <dbReference type="ARBA" id="ARBA00023125"/>
    </source>
</evidence>
<keyword evidence="6" id="KW-1185">Reference proteome</keyword>
<dbReference type="InterPro" id="IPR036388">
    <property type="entry name" value="WH-like_DNA-bd_sf"/>
</dbReference>
<keyword evidence="2" id="KW-0238">DNA-binding</keyword>
<dbReference type="PROSITE" id="PS51118">
    <property type="entry name" value="HTH_HXLR"/>
    <property type="match status" value="1"/>
</dbReference>